<feature type="compositionally biased region" description="Low complexity" evidence="1">
    <location>
        <begin position="209"/>
        <end position="218"/>
    </location>
</feature>
<dbReference type="EMBL" id="JBHTCQ010000002">
    <property type="protein sequence ID" value="MFC7405570.1"/>
    <property type="molecule type" value="Genomic_DNA"/>
</dbReference>
<evidence type="ECO:0000256" key="2">
    <source>
        <dbReference type="SAM" id="Phobius"/>
    </source>
</evidence>
<feature type="compositionally biased region" description="Low complexity" evidence="1">
    <location>
        <begin position="138"/>
        <end position="156"/>
    </location>
</feature>
<feature type="compositionally biased region" description="Basic and acidic residues" evidence="1">
    <location>
        <begin position="414"/>
        <end position="423"/>
    </location>
</feature>
<keyword evidence="2" id="KW-0812">Transmembrane</keyword>
<sequence length="514" mass="52301">MSEQDPTGQQSVVGERRRRRLAERAAQEQAAKAGVVQPLTRRELRRRQLEEQARLEAIATGELPLVDGEGNPLDPETLAAAQEADGQQPGERDVRTSKPEAHGSAPAPEAARDTDDTASDAAEDTDHSDTDNTATDNAGETTTDVPTATDVPTTTGETERIGTPPPGVRAAGSASSALSGPTASSASTPAAGMPSRRSMRDRVADAEAAEAAETAPETPSERTGTGRRPVVRAPHTASGIRSLDSTGSLTGVQPVSRPGPAPAPEEATEATTDPAEWSTAVVSPAGLTAARGVDEPSDGSADDDGRPESATRADGSTSATSASTGSVGVVETGPTASGDQESGEQNEGRRLPTWLTAPGTDGVDRPGGTAVHGPEAVAAAALSADENQEDDLDKPRWSPLSAYSPGSGAVPAQPERRSVRDRVDSDEEPAGSATVDPDRAAPPAAPVATEPAADGGRRNLTVSIIRVVALVLAAIVIGVLIALLVVNQGDTGAAGGLVGPWTAPVVWDPPHPTI</sequence>
<accession>A0ABW2QDB0</accession>
<evidence type="ECO:0000313" key="3">
    <source>
        <dbReference type="EMBL" id="MFC7405570.1"/>
    </source>
</evidence>
<keyword evidence="2" id="KW-0472">Membrane</keyword>
<reference evidence="4" key="1">
    <citation type="journal article" date="2019" name="Int. J. Syst. Evol. Microbiol.">
        <title>The Global Catalogue of Microorganisms (GCM) 10K type strain sequencing project: providing services to taxonomists for standard genome sequencing and annotation.</title>
        <authorList>
            <consortium name="The Broad Institute Genomics Platform"/>
            <consortium name="The Broad Institute Genome Sequencing Center for Infectious Disease"/>
            <person name="Wu L."/>
            <person name="Ma J."/>
        </authorList>
    </citation>
    <scope>NUCLEOTIDE SEQUENCE [LARGE SCALE GENOMIC DNA]</scope>
    <source>
        <strain evidence="4">JCM 1490</strain>
    </source>
</reference>
<comment type="caution">
    <text evidence="3">The sequence shown here is derived from an EMBL/GenBank/DDBJ whole genome shotgun (WGS) entry which is preliminary data.</text>
</comment>
<feature type="region of interest" description="Disordered" evidence="1">
    <location>
        <begin position="1"/>
        <end position="42"/>
    </location>
</feature>
<feature type="compositionally biased region" description="Low complexity" evidence="1">
    <location>
        <begin position="27"/>
        <end position="37"/>
    </location>
</feature>
<dbReference type="Proteomes" id="UP001596455">
    <property type="component" value="Unassembled WGS sequence"/>
</dbReference>
<feature type="transmembrane region" description="Helical" evidence="2">
    <location>
        <begin position="464"/>
        <end position="486"/>
    </location>
</feature>
<protein>
    <submittedName>
        <fullName evidence="3">Uncharacterized protein</fullName>
    </submittedName>
</protein>
<evidence type="ECO:0000256" key="1">
    <source>
        <dbReference type="SAM" id="MobiDB-lite"/>
    </source>
</evidence>
<dbReference type="RefSeq" id="WP_382394127.1">
    <property type="nucleotide sequence ID" value="NZ_JBHTCQ010000002.1"/>
</dbReference>
<keyword evidence="2" id="KW-1133">Transmembrane helix</keyword>
<evidence type="ECO:0000313" key="4">
    <source>
        <dbReference type="Proteomes" id="UP001596455"/>
    </source>
</evidence>
<name>A0ABW2QDB0_9MICO</name>
<feature type="compositionally biased region" description="Polar residues" evidence="1">
    <location>
        <begin position="243"/>
        <end position="253"/>
    </location>
</feature>
<feature type="region of interest" description="Disordered" evidence="1">
    <location>
        <begin position="56"/>
        <end position="454"/>
    </location>
</feature>
<proteinExistence type="predicted"/>
<keyword evidence="4" id="KW-1185">Reference proteome</keyword>
<organism evidence="3 4">
    <name type="scientific">Georgenia alba</name>
    <dbReference type="NCBI Taxonomy" id="2233858"/>
    <lineage>
        <taxon>Bacteria</taxon>
        <taxon>Bacillati</taxon>
        <taxon>Actinomycetota</taxon>
        <taxon>Actinomycetes</taxon>
        <taxon>Micrococcales</taxon>
        <taxon>Bogoriellaceae</taxon>
        <taxon>Georgenia</taxon>
    </lineage>
</organism>
<gene>
    <name evidence="3" type="ORF">ACFQQL_10665</name>
</gene>
<feature type="compositionally biased region" description="Low complexity" evidence="1">
    <location>
        <begin position="312"/>
        <end position="335"/>
    </location>
</feature>
<feature type="compositionally biased region" description="Basic and acidic residues" evidence="1">
    <location>
        <begin position="90"/>
        <end position="101"/>
    </location>
</feature>
<feature type="compositionally biased region" description="Low complexity" evidence="1">
    <location>
        <begin position="168"/>
        <end position="195"/>
    </location>
</feature>